<evidence type="ECO:0000256" key="4">
    <source>
        <dbReference type="ARBA" id="ARBA00022771"/>
    </source>
</evidence>
<dbReference type="InterPro" id="IPR050331">
    <property type="entry name" value="Zinc_finger"/>
</dbReference>
<evidence type="ECO:0000313" key="10">
    <source>
        <dbReference type="Proteomes" id="UP000597762"/>
    </source>
</evidence>
<evidence type="ECO:0000256" key="2">
    <source>
        <dbReference type="ARBA" id="ARBA00022723"/>
    </source>
</evidence>
<dbReference type="InterPro" id="IPR036236">
    <property type="entry name" value="Znf_C2H2_sf"/>
</dbReference>
<feature type="domain" description="C2H2-type" evidence="8">
    <location>
        <begin position="149"/>
        <end position="171"/>
    </location>
</feature>
<dbReference type="FunFam" id="3.30.160.60:FF:000052">
    <property type="entry name" value="zinc finger protein 546 isoform X1"/>
    <property type="match status" value="1"/>
</dbReference>
<dbReference type="OrthoDB" id="3437960at2759"/>
<accession>A0A812DJP4</accession>
<dbReference type="AlphaFoldDB" id="A0A812DJP4"/>
<proteinExistence type="predicted"/>
<evidence type="ECO:0000256" key="3">
    <source>
        <dbReference type="ARBA" id="ARBA00022737"/>
    </source>
</evidence>
<dbReference type="EMBL" id="CAHIKZ030003516">
    <property type="protein sequence ID" value="CAE1301228.1"/>
    <property type="molecule type" value="Genomic_DNA"/>
</dbReference>
<dbReference type="FunFam" id="3.30.160.60:FF:000690">
    <property type="entry name" value="Zinc finger protein 354C"/>
    <property type="match status" value="1"/>
</dbReference>
<feature type="domain" description="C2H2-type" evidence="8">
    <location>
        <begin position="93"/>
        <end position="120"/>
    </location>
</feature>
<evidence type="ECO:0000313" key="9">
    <source>
        <dbReference type="EMBL" id="CAE1301228.1"/>
    </source>
</evidence>
<name>A0A812DJP4_ACAPH</name>
<evidence type="ECO:0000256" key="7">
    <source>
        <dbReference type="PROSITE-ProRule" id="PRU00042"/>
    </source>
</evidence>
<dbReference type="PROSITE" id="PS50157">
    <property type="entry name" value="ZINC_FINGER_C2H2_2"/>
    <property type="match status" value="4"/>
</dbReference>
<keyword evidence="5" id="KW-0862">Zinc</keyword>
<protein>
    <submittedName>
        <fullName evidence="9">KRAB</fullName>
    </submittedName>
</protein>
<keyword evidence="3" id="KW-0677">Repeat</keyword>
<dbReference type="PANTHER" id="PTHR16515">
    <property type="entry name" value="PR DOMAIN ZINC FINGER PROTEIN"/>
    <property type="match status" value="1"/>
</dbReference>
<keyword evidence="10" id="KW-1185">Reference proteome</keyword>
<dbReference type="GO" id="GO:0010468">
    <property type="term" value="P:regulation of gene expression"/>
    <property type="evidence" value="ECO:0007669"/>
    <property type="project" value="TreeGrafter"/>
</dbReference>
<evidence type="ECO:0000256" key="1">
    <source>
        <dbReference type="ARBA" id="ARBA00004123"/>
    </source>
</evidence>
<organism evidence="9 10">
    <name type="scientific">Acanthosepion pharaonis</name>
    <name type="common">Pharaoh cuttlefish</name>
    <name type="synonym">Sepia pharaonis</name>
    <dbReference type="NCBI Taxonomy" id="158019"/>
    <lineage>
        <taxon>Eukaryota</taxon>
        <taxon>Metazoa</taxon>
        <taxon>Spiralia</taxon>
        <taxon>Lophotrochozoa</taxon>
        <taxon>Mollusca</taxon>
        <taxon>Cephalopoda</taxon>
        <taxon>Coleoidea</taxon>
        <taxon>Decapodiformes</taxon>
        <taxon>Sepiida</taxon>
        <taxon>Sepiina</taxon>
        <taxon>Sepiidae</taxon>
        <taxon>Acanthosepion</taxon>
    </lineage>
</organism>
<sequence>MDASSKLPAAKVPTTLSIPKVEKQMTAHDKGDNSSDYRCDMCGKTYSQLSHLENHRTITHSLTLRIKNNSYHQNTNHHYRGQQVGLDGTIKSHKCEECGKFFTRGYHLDRHKLIHTGIRPYKCTVCQKEFTRNYHLDRHMYTHTGEKPYSCEICAKAFSRTDKLKKHTLTHLAPLIKRSDEFQ</sequence>
<dbReference type="PANTHER" id="PTHR16515:SF66">
    <property type="entry name" value="C2H2-TYPE DOMAIN-CONTAINING PROTEIN"/>
    <property type="match status" value="1"/>
</dbReference>
<dbReference type="FunFam" id="3.30.160.60:FF:001217">
    <property type="entry name" value="zinc finger protein 319"/>
    <property type="match status" value="1"/>
</dbReference>
<dbReference type="PROSITE" id="PS00028">
    <property type="entry name" value="ZINC_FINGER_C2H2_1"/>
    <property type="match status" value="4"/>
</dbReference>
<evidence type="ECO:0000256" key="6">
    <source>
        <dbReference type="ARBA" id="ARBA00023242"/>
    </source>
</evidence>
<keyword evidence="4 7" id="KW-0863">Zinc-finger</keyword>
<dbReference type="GO" id="GO:0008270">
    <property type="term" value="F:zinc ion binding"/>
    <property type="evidence" value="ECO:0007669"/>
    <property type="project" value="UniProtKB-KW"/>
</dbReference>
<evidence type="ECO:0000259" key="8">
    <source>
        <dbReference type="PROSITE" id="PS50157"/>
    </source>
</evidence>
<comment type="caution">
    <text evidence="9">The sequence shown here is derived from an EMBL/GenBank/DDBJ whole genome shotgun (WGS) entry which is preliminary data.</text>
</comment>
<keyword evidence="2" id="KW-0479">Metal-binding</keyword>
<feature type="domain" description="C2H2-type" evidence="8">
    <location>
        <begin position="121"/>
        <end position="148"/>
    </location>
</feature>
<dbReference type="Gene3D" id="3.30.160.60">
    <property type="entry name" value="Classic Zinc Finger"/>
    <property type="match status" value="4"/>
</dbReference>
<dbReference type="Proteomes" id="UP000597762">
    <property type="component" value="Unassembled WGS sequence"/>
</dbReference>
<dbReference type="FunFam" id="3.30.160.60:FF:000100">
    <property type="entry name" value="Zinc finger 45-like"/>
    <property type="match status" value="1"/>
</dbReference>
<reference evidence="9" key="1">
    <citation type="submission" date="2021-01" db="EMBL/GenBank/DDBJ databases">
        <authorList>
            <person name="Li R."/>
            <person name="Bekaert M."/>
        </authorList>
    </citation>
    <scope>NUCLEOTIDE SEQUENCE</scope>
    <source>
        <strain evidence="9">Farmed</strain>
    </source>
</reference>
<comment type="subcellular location">
    <subcellularLocation>
        <location evidence="1">Nucleus</location>
    </subcellularLocation>
</comment>
<feature type="domain" description="C2H2-type" evidence="8">
    <location>
        <begin position="37"/>
        <end position="61"/>
    </location>
</feature>
<dbReference type="SUPFAM" id="SSF57667">
    <property type="entry name" value="beta-beta-alpha zinc fingers"/>
    <property type="match status" value="3"/>
</dbReference>
<dbReference type="Pfam" id="PF00096">
    <property type="entry name" value="zf-C2H2"/>
    <property type="match status" value="4"/>
</dbReference>
<keyword evidence="6" id="KW-0539">Nucleus</keyword>
<dbReference type="SMART" id="SM00355">
    <property type="entry name" value="ZnF_C2H2"/>
    <property type="match status" value="4"/>
</dbReference>
<dbReference type="GO" id="GO:0005634">
    <property type="term" value="C:nucleus"/>
    <property type="evidence" value="ECO:0007669"/>
    <property type="project" value="UniProtKB-SubCell"/>
</dbReference>
<evidence type="ECO:0000256" key="5">
    <source>
        <dbReference type="ARBA" id="ARBA00022833"/>
    </source>
</evidence>
<dbReference type="InterPro" id="IPR013087">
    <property type="entry name" value="Znf_C2H2_type"/>
</dbReference>
<gene>
    <name evidence="9" type="ORF">SPHA_54269</name>
</gene>